<dbReference type="PANTHER" id="PTHR30352:SF22">
    <property type="entry name" value="PYRUVATE FORMATE-LYASE ACTIVATING ENZYME HOMOLOG"/>
    <property type="match status" value="1"/>
</dbReference>
<dbReference type="InterPro" id="IPR058240">
    <property type="entry name" value="rSAM_sf"/>
</dbReference>
<proteinExistence type="predicted"/>
<dbReference type="SUPFAM" id="SSF102114">
    <property type="entry name" value="Radical SAM enzymes"/>
    <property type="match status" value="1"/>
</dbReference>
<keyword evidence="2 6" id="KW-0949">S-adenosyl-L-methionine</keyword>
<dbReference type="InterPro" id="IPR016431">
    <property type="entry name" value="Pyrv-formate_lyase-activ_prd"/>
</dbReference>
<feature type="binding site" evidence="6">
    <location>
        <position position="147"/>
    </location>
    <ligand>
        <name>[4Fe-4S] cluster</name>
        <dbReference type="ChEBI" id="CHEBI:49883"/>
        <note>4Fe-4S-S-AdoMet</note>
    </ligand>
</feature>
<dbReference type="InterPro" id="IPR007197">
    <property type="entry name" value="rSAM"/>
</dbReference>
<keyword evidence="5 6" id="KW-0411">Iron-sulfur</keyword>
<evidence type="ECO:0000256" key="1">
    <source>
        <dbReference type="ARBA" id="ARBA00022485"/>
    </source>
</evidence>
<dbReference type="InterPro" id="IPR034457">
    <property type="entry name" value="Organic_radical-activating"/>
</dbReference>
<dbReference type="Gene3D" id="3.20.20.70">
    <property type="entry name" value="Aldolase class I"/>
    <property type="match status" value="1"/>
</dbReference>
<feature type="domain" description="Radical SAM core" evidence="7">
    <location>
        <begin position="143"/>
        <end position="314"/>
    </location>
</feature>
<keyword evidence="1" id="KW-0004">4Fe-4S</keyword>
<sequence length="381" mass="42432">MGICRLCGSKNIVISNAIGVCSGCLRSDKKAIDIAMDLHKRYRASLDLPLQPPKSSKGIKCSLCVNECVIDLGKVGYCGLWTNYGNALRFIEGFDIGVLYAYLDPLPTNCVATPICPAATPCGYPKYSVSNGPEYGFYNLAVFFAGCNLDCVFCQNWDHKNIVVSSNLREKYRFSTIELVDKAIRDDRITCICYFGGDPGPHIIYALKASRKIVELSFAKGLIKRICWETNGLENPNIMREMARISLESGGIVKIDWKAYTPEIYQALTGVDGYKATERVKKNIEIVAEMSKERVEIPLLTISILLVPGYVDEEELKGIAGYIASIDRDIPVVLLAFHPDHLLRDLPPTSISHAKKAVKIFKDFGLKRIFIGNEWLLGSYY</sequence>
<evidence type="ECO:0000256" key="2">
    <source>
        <dbReference type="ARBA" id="ARBA00022691"/>
    </source>
</evidence>
<accession>A0A7C5XHI0</accession>
<evidence type="ECO:0000256" key="6">
    <source>
        <dbReference type="PIRSR" id="PIRSR004869-50"/>
    </source>
</evidence>
<name>A0A7C5XHI0_9CREN</name>
<dbReference type="CDD" id="cd01335">
    <property type="entry name" value="Radical_SAM"/>
    <property type="match status" value="1"/>
</dbReference>
<keyword evidence="4 6" id="KW-0408">Iron</keyword>
<evidence type="ECO:0000256" key="4">
    <source>
        <dbReference type="ARBA" id="ARBA00023004"/>
    </source>
</evidence>
<dbReference type="GO" id="GO:0051539">
    <property type="term" value="F:4 iron, 4 sulfur cluster binding"/>
    <property type="evidence" value="ECO:0007669"/>
    <property type="project" value="UniProtKB-KW"/>
</dbReference>
<dbReference type="AlphaFoldDB" id="A0A7C5XHI0"/>
<reference evidence="8" key="1">
    <citation type="journal article" date="2020" name="mSystems">
        <title>Genome- and Community-Level Interaction Insights into Carbon Utilization and Element Cycling Functions of Hydrothermarchaeota in Hydrothermal Sediment.</title>
        <authorList>
            <person name="Zhou Z."/>
            <person name="Liu Y."/>
            <person name="Xu W."/>
            <person name="Pan J."/>
            <person name="Luo Z.H."/>
            <person name="Li M."/>
        </authorList>
    </citation>
    <scope>NUCLEOTIDE SEQUENCE [LARGE SCALE GENOMIC DNA]</scope>
    <source>
        <strain evidence="8">SpSt-1121</strain>
    </source>
</reference>
<dbReference type="InterPro" id="IPR013785">
    <property type="entry name" value="Aldolase_TIM"/>
</dbReference>
<dbReference type="SFLD" id="SFLDS00029">
    <property type="entry name" value="Radical_SAM"/>
    <property type="match status" value="1"/>
</dbReference>
<evidence type="ECO:0000313" key="8">
    <source>
        <dbReference type="EMBL" id="HHP81223.1"/>
    </source>
</evidence>
<dbReference type="GO" id="GO:0046872">
    <property type="term" value="F:metal ion binding"/>
    <property type="evidence" value="ECO:0007669"/>
    <property type="project" value="UniProtKB-KW"/>
</dbReference>
<dbReference type="PANTHER" id="PTHR30352">
    <property type="entry name" value="PYRUVATE FORMATE-LYASE-ACTIVATING ENZYME"/>
    <property type="match status" value="1"/>
</dbReference>
<evidence type="ECO:0000256" key="5">
    <source>
        <dbReference type="ARBA" id="ARBA00023014"/>
    </source>
</evidence>
<dbReference type="PIRSF" id="PIRSF004869">
    <property type="entry name" value="PflX_prd"/>
    <property type="match status" value="1"/>
</dbReference>
<protein>
    <submittedName>
        <fullName evidence="8">Radical SAM protein</fullName>
    </submittedName>
</protein>
<gene>
    <name evidence="8" type="ORF">ENM84_01015</name>
</gene>
<comment type="cofactor">
    <cofactor evidence="6">
        <name>[4Fe-4S] cluster</name>
        <dbReference type="ChEBI" id="CHEBI:49883"/>
    </cofactor>
    <text evidence="6">Binds 1 [4Fe-4S] cluster. The cluster is coordinated with 3 cysteines and an exchangeable S-adenosyl-L-methionine.</text>
</comment>
<feature type="binding site" evidence="6">
    <location>
        <position position="151"/>
    </location>
    <ligand>
        <name>[4Fe-4S] cluster</name>
        <dbReference type="ChEBI" id="CHEBI:49883"/>
        <note>4Fe-4S-S-AdoMet</note>
    </ligand>
</feature>
<evidence type="ECO:0000259" key="7">
    <source>
        <dbReference type="Pfam" id="PF04055"/>
    </source>
</evidence>
<keyword evidence="3 6" id="KW-0479">Metal-binding</keyword>
<dbReference type="GO" id="GO:0003824">
    <property type="term" value="F:catalytic activity"/>
    <property type="evidence" value="ECO:0007669"/>
    <property type="project" value="InterPro"/>
</dbReference>
<comment type="caution">
    <text evidence="8">The sequence shown here is derived from an EMBL/GenBank/DDBJ whole genome shotgun (WGS) entry which is preliminary data.</text>
</comment>
<dbReference type="EMBL" id="DRZI01000031">
    <property type="protein sequence ID" value="HHP81223.1"/>
    <property type="molecule type" value="Genomic_DNA"/>
</dbReference>
<feature type="binding site" evidence="6">
    <location>
        <position position="154"/>
    </location>
    <ligand>
        <name>[4Fe-4S] cluster</name>
        <dbReference type="ChEBI" id="CHEBI:49883"/>
        <note>4Fe-4S-S-AdoMet</note>
    </ligand>
</feature>
<organism evidence="8">
    <name type="scientific">Ignisphaera aggregans</name>
    <dbReference type="NCBI Taxonomy" id="334771"/>
    <lineage>
        <taxon>Archaea</taxon>
        <taxon>Thermoproteota</taxon>
        <taxon>Thermoprotei</taxon>
        <taxon>Desulfurococcales</taxon>
        <taxon>Desulfurococcaceae</taxon>
        <taxon>Ignisphaera</taxon>
    </lineage>
</organism>
<dbReference type="Pfam" id="PF04055">
    <property type="entry name" value="Radical_SAM"/>
    <property type="match status" value="1"/>
</dbReference>
<evidence type="ECO:0000256" key="3">
    <source>
        <dbReference type="ARBA" id="ARBA00022723"/>
    </source>
</evidence>